<name>A0A654LYQ1_9ARCH</name>
<dbReference type="OrthoDB" id="6289at2157"/>
<sequence length="109" mass="12782">MAETYTTMPRFLFQPDPVDGYEFNPIPIDIHLGIIKITTKEILDDFGINTTESMIVGTDRNEVLNRVQTAFAREFDRYGNLKESNIQPMDYKTKQAWTRIRRHIKNKSN</sequence>
<dbReference type="Proteomes" id="UP000058925">
    <property type="component" value="Chromosome"/>
</dbReference>
<dbReference type="AlphaFoldDB" id="A0A654LYQ1"/>
<keyword evidence="2" id="KW-1185">Reference proteome</keyword>
<organism evidence="1 2">
    <name type="scientific">Candidatus Nitrosocosmicus oleophilus</name>
    <dbReference type="NCBI Taxonomy" id="1353260"/>
    <lineage>
        <taxon>Archaea</taxon>
        <taxon>Nitrososphaerota</taxon>
        <taxon>Nitrososphaeria</taxon>
        <taxon>Nitrososphaerales</taxon>
        <taxon>Nitrososphaeraceae</taxon>
        <taxon>Candidatus Nitrosocosmicus</taxon>
    </lineage>
</organism>
<evidence type="ECO:0000313" key="1">
    <source>
        <dbReference type="EMBL" id="ALI35369.1"/>
    </source>
</evidence>
<protein>
    <submittedName>
        <fullName evidence="1">Uncharacterized protein</fullName>
    </submittedName>
</protein>
<accession>A0A654LYQ1</accession>
<dbReference type="EMBL" id="CP012850">
    <property type="protein sequence ID" value="ALI35369.1"/>
    <property type="molecule type" value="Genomic_DNA"/>
</dbReference>
<gene>
    <name evidence="1" type="ORF">NMY3_01164</name>
</gene>
<reference evidence="2" key="1">
    <citation type="submission" date="2015-10" db="EMBL/GenBank/DDBJ databases">
        <title>Niche specialization of a soil ammonia-oxidizing archaeon, Candidatus Nitrosocosmicus oleophilus.</title>
        <authorList>
            <person name="Jung M.-Y."/>
            <person name="Rhee S.-K."/>
        </authorList>
    </citation>
    <scope>NUCLEOTIDE SEQUENCE [LARGE SCALE GENOMIC DNA]</scope>
    <source>
        <strain evidence="2">MY3</strain>
    </source>
</reference>
<dbReference type="KEGG" id="taa:NMY3_01164"/>
<proteinExistence type="predicted"/>
<evidence type="ECO:0000313" key="2">
    <source>
        <dbReference type="Proteomes" id="UP000058925"/>
    </source>
</evidence>